<gene>
    <name evidence="1" type="ORF">TWF970_004490</name>
</gene>
<organism evidence="1 2">
    <name type="scientific">Orbilia oligospora</name>
    <name type="common">Nematode-trapping fungus</name>
    <name type="synonym">Arthrobotrys oligospora</name>
    <dbReference type="NCBI Taxonomy" id="2813651"/>
    <lineage>
        <taxon>Eukaryota</taxon>
        <taxon>Fungi</taxon>
        <taxon>Dikarya</taxon>
        <taxon>Ascomycota</taxon>
        <taxon>Pezizomycotina</taxon>
        <taxon>Orbiliomycetes</taxon>
        <taxon>Orbiliales</taxon>
        <taxon>Orbiliaceae</taxon>
        <taxon>Orbilia</taxon>
    </lineage>
</organism>
<proteinExistence type="predicted"/>
<dbReference type="Proteomes" id="UP000474640">
    <property type="component" value="Unassembled WGS sequence"/>
</dbReference>
<sequence>MESQSDITQRQPTEAEAELRKKLDEAIKQRNVDYKLVFLVTMSFETDDAGAKADSKAFAAAMKGLFGLIDENIFEFVFPMDMHADLHWVRTIPDWIQKLKDSCTGRKLLLLHFAGHGALNSLGELELQGNQSHVAFFLDCRYSGAFVAPVQLCDKTVEVLAATDAGSLTTTRSSQNITATFTQRLIYEMRSMAYDEGKPIVTFPEILKRMQHRKQDSSKSPPVYRMLFGEVPILLPVKSLDRPPPASTAVPSDPLALESWRPQEHSLALKVHINSSINDKSTRVIVQWLHKLRGEFGMELVGVNDTNSATIIFLTVPYTSLYVLYRLELRGVCKLEVIHENLYSRNLLSTMIHS</sequence>
<dbReference type="EMBL" id="JAABOJ010000024">
    <property type="protein sequence ID" value="KAF3278477.1"/>
    <property type="molecule type" value="Genomic_DNA"/>
</dbReference>
<accession>A0A7C8R7U2</accession>
<evidence type="ECO:0000313" key="2">
    <source>
        <dbReference type="Proteomes" id="UP000474640"/>
    </source>
</evidence>
<reference evidence="1 2" key="1">
    <citation type="submission" date="2020-01" db="EMBL/GenBank/DDBJ databases">
        <authorList>
            <person name="Palmer J.M."/>
        </authorList>
    </citation>
    <scope>NUCLEOTIDE SEQUENCE [LARGE SCALE GENOMIC DNA]</scope>
    <source>
        <strain evidence="1 2">TWF970</strain>
    </source>
</reference>
<comment type="caution">
    <text evidence="1">The sequence shown here is derived from an EMBL/GenBank/DDBJ whole genome shotgun (WGS) entry which is preliminary data.</text>
</comment>
<protein>
    <submittedName>
        <fullName evidence="1">Uncharacterized protein</fullName>
    </submittedName>
</protein>
<dbReference type="OrthoDB" id="4760831at2759"/>
<dbReference type="AlphaFoldDB" id="A0A7C8R7U2"/>
<evidence type="ECO:0000313" key="1">
    <source>
        <dbReference type="EMBL" id="KAF3278477.1"/>
    </source>
</evidence>
<name>A0A7C8R7U2_ORBOL</name>